<dbReference type="CDD" id="cd07111">
    <property type="entry name" value="ALDH_F16"/>
    <property type="match status" value="1"/>
</dbReference>
<dbReference type="PIRSF" id="PIRSF036490">
    <property type="entry name" value="Aldedh_dupl"/>
    <property type="match status" value="1"/>
</dbReference>
<dbReference type="InterPro" id="IPR029510">
    <property type="entry name" value="Ald_DH_CS_GLU"/>
</dbReference>
<dbReference type="PANTHER" id="PTHR11699">
    <property type="entry name" value="ALDEHYDE DEHYDROGENASE-RELATED"/>
    <property type="match status" value="1"/>
</dbReference>
<name>A0ABN7SI72_OIKDI</name>
<dbReference type="InterPro" id="IPR016162">
    <property type="entry name" value="Ald_DH_N"/>
</dbReference>
<dbReference type="PROSITE" id="PS00687">
    <property type="entry name" value="ALDEHYDE_DEHYDR_GLU"/>
    <property type="match status" value="1"/>
</dbReference>
<proteinExistence type="inferred from homology"/>
<dbReference type="SUPFAM" id="SSF53720">
    <property type="entry name" value="ALDH-like"/>
    <property type="match status" value="2"/>
</dbReference>
<dbReference type="Gene3D" id="3.40.605.10">
    <property type="entry name" value="Aldehyde Dehydrogenase, Chain A, domain 1"/>
    <property type="match status" value="2"/>
</dbReference>
<organism evidence="6 7">
    <name type="scientific">Oikopleura dioica</name>
    <name type="common">Tunicate</name>
    <dbReference type="NCBI Taxonomy" id="34765"/>
    <lineage>
        <taxon>Eukaryota</taxon>
        <taxon>Metazoa</taxon>
        <taxon>Chordata</taxon>
        <taxon>Tunicata</taxon>
        <taxon>Appendicularia</taxon>
        <taxon>Copelata</taxon>
        <taxon>Oikopleuridae</taxon>
        <taxon>Oikopleura</taxon>
    </lineage>
</organism>
<reference evidence="6 7" key="1">
    <citation type="submission" date="2021-04" db="EMBL/GenBank/DDBJ databases">
        <authorList>
            <person name="Bliznina A."/>
        </authorList>
    </citation>
    <scope>NUCLEOTIDE SEQUENCE [LARGE SCALE GENOMIC DNA]</scope>
</reference>
<feature type="domain" description="Aldehyde dehydrogenase" evidence="5">
    <location>
        <begin position="49"/>
        <end position="480"/>
    </location>
</feature>
<dbReference type="InterPro" id="IPR015590">
    <property type="entry name" value="Aldehyde_DH_dom"/>
</dbReference>
<accession>A0ABN7SI72</accession>
<keyword evidence="1 4" id="KW-0560">Oxidoreductase</keyword>
<evidence type="ECO:0000256" key="3">
    <source>
        <dbReference type="PROSITE-ProRule" id="PRU10007"/>
    </source>
</evidence>
<dbReference type="InterPro" id="IPR016161">
    <property type="entry name" value="Ald_DH/histidinol_DH"/>
</dbReference>
<evidence type="ECO:0000256" key="4">
    <source>
        <dbReference type="RuleBase" id="RU003345"/>
    </source>
</evidence>
<protein>
    <submittedName>
        <fullName evidence="6">Oidioi.mRNA.OKI2018_I69.XSR.g15796.t1.cds</fullName>
    </submittedName>
</protein>
<dbReference type="InterPro" id="IPR016163">
    <property type="entry name" value="Ald_DH_C"/>
</dbReference>
<evidence type="ECO:0000313" key="7">
    <source>
        <dbReference type="Proteomes" id="UP001158576"/>
    </source>
</evidence>
<evidence type="ECO:0000259" key="5">
    <source>
        <dbReference type="Pfam" id="PF00171"/>
    </source>
</evidence>
<dbReference type="InterPro" id="IPR011408">
    <property type="entry name" value="Aldehyde_DH"/>
</dbReference>
<keyword evidence="7" id="KW-1185">Reference proteome</keyword>
<dbReference type="EMBL" id="OU015569">
    <property type="protein sequence ID" value="CAG5098583.1"/>
    <property type="molecule type" value="Genomic_DNA"/>
</dbReference>
<evidence type="ECO:0000256" key="2">
    <source>
        <dbReference type="PIRNR" id="PIRNR036490"/>
    </source>
</evidence>
<feature type="domain" description="Aldehyde dehydrogenase" evidence="5">
    <location>
        <begin position="551"/>
        <end position="775"/>
    </location>
</feature>
<comment type="similarity">
    <text evidence="2 4">Belongs to the aldehyde dehydrogenase family.</text>
</comment>
<evidence type="ECO:0000313" key="6">
    <source>
        <dbReference type="EMBL" id="CAG5098583.1"/>
    </source>
</evidence>
<dbReference type="Gene3D" id="3.40.309.10">
    <property type="entry name" value="Aldehyde Dehydrogenase, Chain A, domain 2"/>
    <property type="match status" value="1"/>
</dbReference>
<evidence type="ECO:0000256" key="1">
    <source>
        <dbReference type="ARBA" id="ARBA00023002"/>
    </source>
</evidence>
<gene>
    <name evidence="6" type="ORF">OKIOD_LOCUS7354</name>
</gene>
<sequence length="811" mass="88401">MAGLTPQQSEVAKIFESMSYGPAPESDAQAQQWLDAHNRKLGHFVNGEWYHPEGRDYYTTKSPMNEQVLCDTIQGNEDDVNIAVAAAKEAQTKWAVLAPHVRARHLYAIARAVQKHSRLIAVVEALDNGKPIRETRDCDIPLVARHFYHHAGWAQLMPEEMDGWKPVGVVGAIVAPALAMGNTVVLKPATYTRLSALLLAEICAEAGLPKGVFSVVTGKGSFGTLLAKHPDVDKVAFTGSTGIGQILRRVTAGTGKKLSLELGGKSPVIIFDDCDLDSAIEGIVDAIWFNQGQVCSAGSRLLIQETIYEKAIAKIKERLSHFRVGNSLDKAVDMAALVDASQYRTIDEYCQSALEEGGEVFQPDIELPSNGLYWKPTLITNVSTAARVVQEEIFGPVAVAMPFRTSKEAINLGNNTNYGLGSSVWSDSLPKALEVAISLKAGAVWVNSHNLFDAAAGFGGYKESGFGRDGGKEGLYEYAKPSWQPRLAVESPEIDLKKFGASFGGDIAPVPGSGQSQTKLIQGVPSIDKTYKFFYGGAQKRPDGNYCRPITSSEGKIIAYVGEGNRKDVRNAVEVARKAAPGWGKRAAHNRAQIVYYMAENLEQRRAEFAAKLQEATGRELADCESEVDLAIARLFYWGAYADKFGGNVQETNLYGATVCIREPVGVVAIACPDENPLLSFVSLFAPAIVRSNAVVVVPSEKFPLSALDFYQVFETSDLPGGVVNILTGSRDHLMKHLAEHQDVQAAWYFGSLEGSKFVEHTSAENIKRTWVNYGRTRDWADNAQGQGHEFLYHSTQCKNIWLPMGSTFAN</sequence>
<feature type="active site" evidence="3">
    <location>
        <position position="261"/>
    </location>
</feature>
<dbReference type="Proteomes" id="UP001158576">
    <property type="component" value="Chromosome XSR"/>
</dbReference>
<dbReference type="Pfam" id="PF00171">
    <property type="entry name" value="Aldedh"/>
    <property type="match status" value="2"/>
</dbReference>